<feature type="non-terminal residue" evidence="2">
    <location>
        <position position="142"/>
    </location>
</feature>
<dbReference type="AlphaFoldDB" id="A0AAN5C967"/>
<evidence type="ECO:0000313" key="3">
    <source>
        <dbReference type="Proteomes" id="UP001328107"/>
    </source>
</evidence>
<dbReference type="PANTHER" id="PTHR45907">
    <property type="entry name" value="SERPENTINE RECEPTOR, CLASS J"/>
    <property type="match status" value="1"/>
</dbReference>
<comment type="caution">
    <text evidence="2">The sequence shown here is derived from an EMBL/GenBank/DDBJ whole genome shotgun (WGS) entry which is preliminary data.</text>
</comment>
<keyword evidence="1" id="KW-1133">Transmembrane helix</keyword>
<keyword evidence="1" id="KW-0812">Transmembrane</keyword>
<name>A0AAN5C967_9BILA</name>
<dbReference type="Pfam" id="PF10326">
    <property type="entry name" value="7TM_GPCR_Str"/>
    <property type="match status" value="1"/>
</dbReference>
<evidence type="ECO:0000256" key="1">
    <source>
        <dbReference type="SAM" id="Phobius"/>
    </source>
</evidence>
<evidence type="ECO:0000313" key="2">
    <source>
        <dbReference type="EMBL" id="GMR32931.1"/>
    </source>
</evidence>
<reference evidence="3" key="1">
    <citation type="submission" date="2022-10" db="EMBL/GenBank/DDBJ databases">
        <title>Genome assembly of Pristionchus species.</title>
        <authorList>
            <person name="Yoshida K."/>
            <person name="Sommer R.J."/>
        </authorList>
    </citation>
    <scope>NUCLEOTIDE SEQUENCE [LARGE SCALE GENOMIC DNA]</scope>
    <source>
        <strain evidence="3">RS5460</strain>
    </source>
</reference>
<organism evidence="2 3">
    <name type="scientific">Pristionchus mayeri</name>
    <dbReference type="NCBI Taxonomy" id="1317129"/>
    <lineage>
        <taxon>Eukaryota</taxon>
        <taxon>Metazoa</taxon>
        <taxon>Ecdysozoa</taxon>
        <taxon>Nematoda</taxon>
        <taxon>Chromadorea</taxon>
        <taxon>Rhabditida</taxon>
        <taxon>Rhabditina</taxon>
        <taxon>Diplogasteromorpha</taxon>
        <taxon>Diplogasteroidea</taxon>
        <taxon>Neodiplogasteridae</taxon>
        <taxon>Pristionchus</taxon>
    </lineage>
</organism>
<dbReference type="InterPro" id="IPR019423">
    <property type="entry name" value="7TM_GPCR_serpentine_rcpt_Srj"/>
</dbReference>
<evidence type="ECO:0008006" key="4">
    <source>
        <dbReference type="Google" id="ProtNLM"/>
    </source>
</evidence>
<keyword evidence="1" id="KW-0472">Membrane</keyword>
<proteinExistence type="predicted"/>
<accession>A0AAN5C967</accession>
<protein>
    <recommendedName>
        <fullName evidence="4">G protein-coupled receptor</fullName>
    </recommendedName>
</protein>
<dbReference type="SUPFAM" id="SSF81321">
    <property type="entry name" value="Family A G protein-coupled receptor-like"/>
    <property type="match status" value="1"/>
</dbReference>
<dbReference type="EMBL" id="BTRK01000001">
    <property type="protein sequence ID" value="GMR32931.1"/>
    <property type="molecule type" value="Genomic_DNA"/>
</dbReference>
<dbReference type="InterPro" id="IPR019428">
    <property type="entry name" value="7TM_GPCR_serpentine_rcpt_Str"/>
</dbReference>
<feature type="transmembrane region" description="Helical" evidence="1">
    <location>
        <begin position="26"/>
        <end position="47"/>
    </location>
</feature>
<feature type="transmembrane region" description="Helical" evidence="1">
    <location>
        <begin position="68"/>
        <end position="89"/>
    </location>
</feature>
<dbReference type="PANTHER" id="PTHR45907:SF16">
    <property type="entry name" value="SERPENTINE RECEPTOR, CLASS J"/>
    <property type="match status" value="1"/>
</dbReference>
<feature type="transmembrane region" description="Helical" evidence="1">
    <location>
        <begin position="109"/>
        <end position="131"/>
    </location>
</feature>
<sequence length="142" mass="15921">MDLNATSVDGWLIYRINDEVASLSKVSVLIMDFLLLFCLSVSIILALKTYLCIKRTKTLSVKEHSMQLVLLAVASIQTIVPFICVYLPYLFVLNLPFANLGSTAFTDAAPFLHCIFPTLDALVVITMIKPFRVGLVRILRRQ</sequence>
<dbReference type="Proteomes" id="UP001328107">
    <property type="component" value="Unassembled WGS sequence"/>
</dbReference>
<gene>
    <name evidence="2" type="ORF">PMAYCL1PPCAC_03126</name>
</gene>
<keyword evidence="3" id="KW-1185">Reference proteome</keyword>